<sequence>MLFFNSLQHTVYQVIMKFEANKEVKSRRKALPFASNCLAIRMR</sequence>
<evidence type="ECO:0000313" key="2">
    <source>
        <dbReference type="Proteomes" id="UP000004079"/>
    </source>
</evidence>
<organism evidence="1 2">
    <name type="scientific">Segatella oris F0302</name>
    <dbReference type="NCBI Taxonomy" id="649760"/>
    <lineage>
        <taxon>Bacteria</taxon>
        <taxon>Pseudomonadati</taxon>
        <taxon>Bacteroidota</taxon>
        <taxon>Bacteroidia</taxon>
        <taxon>Bacteroidales</taxon>
        <taxon>Prevotellaceae</taxon>
        <taxon>Segatella</taxon>
    </lineage>
</organism>
<reference evidence="1 2" key="1">
    <citation type="submission" date="2009-11" db="EMBL/GenBank/DDBJ databases">
        <authorList>
            <person name="Weinstock G."/>
            <person name="Sodergren E."/>
            <person name="Clifton S."/>
            <person name="Fulton L."/>
            <person name="Fulton B."/>
            <person name="Courtney L."/>
            <person name="Fronick C."/>
            <person name="Harrison M."/>
            <person name="Strong C."/>
            <person name="Farmer C."/>
            <person name="Delahaunty K."/>
            <person name="Markovic C."/>
            <person name="Hall O."/>
            <person name="Minx P."/>
            <person name="Tomlinson C."/>
            <person name="Mitreva M."/>
            <person name="Nelson J."/>
            <person name="Hou S."/>
            <person name="Wollam A."/>
            <person name="Pepin K.H."/>
            <person name="Johnson M."/>
            <person name="Bhonagiri V."/>
            <person name="Nash W.E."/>
            <person name="Warren W."/>
            <person name="Chinwalla A."/>
            <person name="Mardis E.R."/>
            <person name="Wilson R.K."/>
        </authorList>
    </citation>
    <scope>NUCLEOTIDE SEQUENCE [LARGE SCALE GENOMIC DNA]</scope>
    <source>
        <strain evidence="1 2">F0302</strain>
    </source>
</reference>
<dbReference type="EMBL" id="ACUZ02000058">
    <property type="protein sequence ID" value="EFB30558.1"/>
    <property type="molecule type" value="Genomic_DNA"/>
</dbReference>
<evidence type="ECO:0000313" key="1">
    <source>
        <dbReference type="EMBL" id="EFB30558.1"/>
    </source>
</evidence>
<protein>
    <submittedName>
        <fullName evidence="1">Uncharacterized protein</fullName>
    </submittedName>
</protein>
<name>D1QVU5_9BACT</name>
<dbReference type="AlphaFoldDB" id="D1QVU5"/>
<comment type="caution">
    <text evidence="1">The sequence shown here is derived from an EMBL/GenBank/DDBJ whole genome shotgun (WGS) entry which is preliminary data.</text>
</comment>
<dbReference type="HOGENOM" id="CLU_3237766_0_0_10"/>
<dbReference type="Proteomes" id="UP000004079">
    <property type="component" value="Unassembled WGS sequence"/>
</dbReference>
<proteinExistence type="predicted"/>
<dbReference type="STRING" id="649760.HMPREF0971_03136"/>
<accession>D1QVU5</accession>
<gene>
    <name evidence="1" type="ORF">HMPREF0971_03136</name>
</gene>